<dbReference type="GO" id="GO:0000781">
    <property type="term" value="C:chromosome, telomeric region"/>
    <property type="evidence" value="ECO:0007669"/>
    <property type="project" value="UniProtKB-SubCell"/>
</dbReference>
<sequence length="1189" mass="133712">MGGSNDRKRDANWTAKGQAPSKRQRCEANKHNNQARSSVTHSLLAQYYPSVLTLRSYVLSKLPSTSRIRRKKIARIGKDPGPLSEAETQVSHLLDTTLVGVPEKSKDQSGERWKKFESFSQRNDESSVTLSDVFGKATFSQAEIVDFSTWLLFSQDNSKWVRPNHLLCDGFRKTTGPDIQRQDDFLDGRPSIPGLFPIYPNHQAQALKRAPWPQLLVLLGKAGERIMVDLLLDCAVFVVVFAGTGNMWQLSGVPLSDMEPLKIPAPVHQESRVNVGHDTSSGRIQAIRSPTDISFMRNRILYARSALTVKGNIESGLRHVHILNRAPCRQKDAGAKGRPHGDDSIEENTLLVMAYIFPRQFGLHNVFTSSVDRTKTTQKLQDYTLREDEISAKFSKEGGNEARDDKPGLCIRLPKRLRGEAIHLTRRLQILHARCSYFSLLEHNCPNPLKSNSIGLPSSHPGEQRSTPRGLSRSQSATTSNKRGRRRVTNNKKPRQTATLDLTGKSIIDLATPLSQVSRFCQAVLSKIVPNEFWGNGPSQKHNKEVVLRNVDRFIRLRRFENMSLHDAYQGIKISAIDWLAPPNLKGAKMSQSDKAKRAEIFYEFLYYVFDSLLIPLIRCNFYVTDSSKYKYRLLYFRHDIWRCIAEPATTTLKANLLEEVKLKDALLILESRKLGTSHLRLLPKDSTLRPIMNLRRRAVLRGNQKTLGPSINSILGPVYSMLTLEKDRHPESLGSSMFSVGDLYSRLKAFRSKVLPLSGKKLYFAKVDVQAAFDTMPQDAVVRLMEGIPSEAQYLVSKYVEVKPGDSLQRNASDDAIKRPSKRWQSLASAPRDGAGFAQQLEKRLALNKKHTVFVNSGARRGWDTRGLHALLKSHVEQNLIKIGKKYYRQKRGIPQGSVLSSMLCNYLYADLEHRHLSFLEEEDALGGGETLLLRLIDDFLLITTSKPKAVRFVEVMHAGLPDYGVVINPSKSLVNFEVRPAPSLPPLPSCPTGPFPYCGTLIDVATLSLSKDRARNGLRARVTDSLTVETSRRPGQNFTRKTLNAFRLQSHMMFYDTSHNSARISLSNLRDSFSETARKTCAYIRCLPPSKRPRESLVAGTLRTLIDTAYNLLTSPERTARFPGYQCVVSKVQVAVIALGAFREVMRTRGPEHGGVVSWIEGEMARLELEGGFRRRVTALGRRNAEV</sequence>
<evidence type="ECO:0000256" key="16">
    <source>
        <dbReference type="SAM" id="MobiDB-lite"/>
    </source>
</evidence>
<evidence type="ECO:0000256" key="10">
    <source>
        <dbReference type="ARBA" id="ARBA00022895"/>
    </source>
</evidence>
<keyword evidence="13 15" id="KW-0539">Nucleus</keyword>
<evidence type="ECO:0000256" key="2">
    <source>
        <dbReference type="ARBA" id="ARBA00008001"/>
    </source>
</evidence>
<evidence type="ECO:0000313" key="18">
    <source>
        <dbReference type="EMBL" id="SPO00927.1"/>
    </source>
</evidence>
<dbReference type="InterPro" id="IPR003545">
    <property type="entry name" value="Telomerase_RT"/>
</dbReference>
<dbReference type="InterPro" id="IPR043502">
    <property type="entry name" value="DNA/RNA_pol_sf"/>
</dbReference>
<dbReference type="Pfam" id="PF12009">
    <property type="entry name" value="Telomerase_RBD"/>
    <property type="match status" value="1"/>
</dbReference>
<evidence type="ECO:0000256" key="1">
    <source>
        <dbReference type="ARBA" id="ARBA00004173"/>
    </source>
</evidence>
<evidence type="ECO:0000256" key="14">
    <source>
        <dbReference type="ARBA" id="ARBA00048173"/>
    </source>
</evidence>
<feature type="region of interest" description="Disordered" evidence="16">
    <location>
        <begin position="1"/>
        <end position="37"/>
    </location>
</feature>
<evidence type="ECO:0000313" key="19">
    <source>
        <dbReference type="Proteomes" id="UP001187682"/>
    </source>
</evidence>
<proteinExistence type="inferred from homology"/>
<dbReference type="GO" id="GO:0070034">
    <property type="term" value="F:telomerase RNA binding"/>
    <property type="evidence" value="ECO:0007669"/>
    <property type="project" value="TreeGrafter"/>
</dbReference>
<evidence type="ECO:0000259" key="17">
    <source>
        <dbReference type="PROSITE" id="PS50878"/>
    </source>
</evidence>
<feature type="compositionally biased region" description="Basic residues" evidence="16">
    <location>
        <begin position="482"/>
        <end position="495"/>
    </location>
</feature>
<evidence type="ECO:0000256" key="13">
    <source>
        <dbReference type="ARBA" id="ARBA00023242"/>
    </source>
</evidence>
<dbReference type="Gene3D" id="3.30.70.2630">
    <property type="match status" value="1"/>
</dbReference>
<dbReference type="GO" id="GO:0007004">
    <property type="term" value="P:telomere maintenance via telomerase"/>
    <property type="evidence" value="ECO:0007669"/>
    <property type="project" value="TreeGrafter"/>
</dbReference>
<feature type="region of interest" description="Disordered" evidence="16">
    <location>
        <begin position="452"/>
        <end position="499"/>
    </location>
</feature>
<organism evidence="18 19">
    <name type="scientific">Cephalotrichum gorgonifer</name>
    <dbReference type="NCBI Taxonomy" id="2041049"/>
    <lineage>
        <taxon>Eukaryota</taxon>
        <taxon>Fungi</taxon>
        <taxon>Dikarya</taxon>
        <taxon>Ascomycota</taxon>
        <taxon>Pezizomycotina</taxon>
        <taxon>Sordariomycetes</taxon>
        <taxon>Hypocreomycetidae</taxon>
        <taxon>Microascales</taxon>
        <taxon>Microascaceae</taxon>
        <taxon>Cephalotrichum</taxon>
    </lineage>
</organism>
<accession>A0AAE8SU75</accession>
<evidence type="ECO:0000256" key="8">
    <source>
        <dbReference type="ARBA" id="ARBA00022723"/>
    </source>
</evidence>
<evidence type="ECO:0000256" key="11">
    <source>
        <dbReference type="ARBA" id="ARBA00022918"/>
    </source>
</evidence>
<evidence type="ECO:0000256" key="12">
    <source>
        <dbReference type="ARBA" id="ARBA00023128"/>
    </source>
</evidence>
<dbReference type="PROSITE" id="PS50878">
    <property type="entry name" value="RT_POL"/>
    <property type="match status" value="1"/>
</dbReference>
<feature type="domain" description="Reverse transcriptase" evidence="17">
    <location>
        <begin position="664"/>
        <end position="1004"/>
    </location>
</feature>
<dbReference type="InterPro" id="IPR000477">
    <property type="entry name" value="RT_dom"/>
</dbReference>
<comment type="similarity">
    <text evidence="2 15">Belongs to the reverse transcriptase family. Telomerase subfamily.</text>
</comment>
<comment type="function">
    <text evidence="15">Telomerase is a ribonucleoprotein enzyme essential for the replication of chromosome termini in most eukaryotes. It elongates telomeres. It is a reverse transcriptase that adds simple sequence repeats to chromosome ends by copying a template sequence within the RNA component of the enzyme.</text>
</comment>
<dbReference type="Pfam" id="PF00078">
    <property type="entry name" value="RVT_1"/>
    <property type="match status" value="1"/>
</dbReference>
<feature type="compositionally biased region" description="Polar residues" evidence="16">
    <location>
        <begin position="464"/>
        <end position="481"/>
    </location>
</feature>
<dbReference type="CDD" id="cd01648">
    <property type="entry name" value="TERT"/>
    <property type="match status" value="1"/>
</dbReference>
<keyword evidence="8 15" id="KW-0479">Metal-binding</keyword>
<evidence type="ECO:0000256" key="3">
    <source>
        <dbReference type="ARBA" id="ARBA00012493"/>
    </source>
</evidence>
<name>A0AAE8SU75_9PEZI</name>
<evidence type="ECO:0000256" key="9">
    <source>
        <dbReference type="ARBA" id="ARBA00022842"/>
    </source>
</evidence>
<comment type="caution">
    <text evidence="18">The sequence shown here is derived from an EMBL/GenBank/DDBJ whole genome shotgun (WGS) entry which is preliminary data.</text>
</comment>
<dbReference type="GO" id="GO:0000333">
    <property type="term" value="C:telomerase catalytic core complex"/>
    <property type="evidence" value="ECO:0007669"/>
    <property type="project" value="TreeGrafter"/>
</dbReference>
<dbReference type="Gene3D" id="1.10.132.70">
    <property type="match status" value="1"/>
</dbReference>
<gene>
    <name evidence="18" type="ORF">DNG_03675</name>
</gene>
<dbReference type="SUPFAM" id="SSF56672">
    <property type="entry name" value="DNA/RNA polymerases"/>
    <property type="match status" value="1"/>
</dbReference>
<evidence type="ECO:0000256" key="5">
    <source>
        <dbReference type="ARBA" id="ARBA00022454"/>
    </source>
</evidence>
<dbReference type="PANTHER" id="PTHR12066">
    <property type="entry name" value="TELOMERASE REVERSE TRANSCRIPTASE"/>
    <property type="match status" value="1"/>
</dbReference>
<dbReference type="GO" id="GO:0046872">
    <property type="term" value="F:metal ion binding"/>
    <property type="evidence" value="ECO:0007669"/>
    <property type="project" value="UniProtKB-KW"/>
</dbReference>
<dbReference type="GO" id="GO:0042162">
    <property type="term" value="F:telomeric DNA binding"/>
    <property type="evidence" value="ECO:0007669"/>
    <property type="project" value="TreeGrafter"/>
</dbReference>
<dbReference type="GO" id="GO:0005739">
    <property type="term" value="C:mitochondrion"/>
    <property type="evidence" value="ECO:0007669"/>
    <property type="project" value="UniProtKB-SubCell"/>
</dbReference>
<keyword evidence="9 15" id="KW-0460">Magnesium</keyword>
<keyword evidence="6 15" id="KW-0808">Transferase</keyword>
<dbReference type="Proteomes" id="UP001187682">
    <property type="component" value="Unassembled WGS sequence"/>
</dbReference>
<comment type="subcellular location">
    <subcellularLocation>
        <location evidence="1">Mitochondrion</location>
    </subcellularLocation>
    <subcellularLocation>
        <location evidence="15">Nucleus</location>
    </subcellularLocation>
    <subcellularLocation>
        <location evidence="15">Chromosome</location>
        <location evidence="15">Telomere</location>
    </subcellularLocation>
</comment>
<dbReference type="EC" id="2.7.7.49" evidence="3 15"/>
<reference evidence="18" key="1">
    <citation type="submission" date="2018-03" db="EMBL/GenBank/DDBJ databases">
        <authorList>
            <person name="Guldener U."/>
        </authorList>
    </citation>
    <scope>NUCLEOTIDE SEQUENCE</scope>
</reference>
<keyword evidence="19" id="KW-1185">Reference proteome</keyword>
<evidence type="ECO:0000256" key="6">
    <source>
        <dbReference type="ARBA" id="ARBA00022679"/>
    </source>
</evidence>
<dbReference type="AlphaFoldDB" id="A0AAE8SU75"/>
<dbReference type="PRINTS" id="PR01365">
    <property type="entry name" value="TELOMERASERT"/>
</dbReference>
<keyword evidence="11 15" id="KW-0695">RNA-directed DNA polymerase</keyword>
<protein>
    <recommendedName>
        <fullName evidence="4 15">Telomerase reverse transcriptase</fullName>
        <ecNumber evidence="3 15">2.7.7.49</ecNumber>
    </recommendedName>
    <alternativeName>
        <fullName evidence="15">Telomerase catalytic subunit</fullName>
    </alternativeName>
</protein>
<evidence type="ECO:0000256" key="4">
    <source>
        <dbReference type="ARBA" id="ARBA00016182"/>
    </source>
</evidence>
<keyword evidence="7 15" id="KW-0548">Nucleotidyltransferase</keyword>
<keyword evidence="10 15" id="KW-0779">Telomere</keyword>
<dbReference type="Gene3D" id="1.10.357.90">
    <property type="match status" value="1"/>
</dbReference>
<dbReference type="GO" id="GO:0003720">
    <property type="term" value="F:telomerase activity"/>
    <property type="evidence" value="ECO:0007669"/>
    <property type="project" value="InterPro"/>
</dbReference>
<dbReference type="SMART" id="SM00975">
    <property type="entry name" value="Telomerase_RBD"/>
    <property type="match status" value="1"/>
</dbReference>
<dbReference type="PANTHER" id="PTHR12066:SF0">
    <property type="entry name" value="TELOMERASE REVERSE TRANSCRIPTASE"/>
    <property type="match status" value="1"/>
</dbReference>
<dbReference type="EMBL" id="ONZQ02000004">
    <property type="protein sequence ID" value="SPO00927.1"/>
    <property type="molecule type" value="Genomic_DNA"/>
</dbReference>
<evidence type="ECO:0000256" key="7">
    <source>
        <dbReference type="ARBA" id="ARBA00022695"/>
    </source>
</evidence>
<feature type="compositionally biased region" description="Basic and acidic residues" evidence="16">
    <location>
        <begin position="1"/>
        <end position="11"/>
    </location>
</feature>
<keyword evidence="5 15" id="KW-0158">Chromosome</keyword>
<keyword evidence="12" id="KW-0496">Mitochondrion</keyword>
<comment type="catalytic activity">
    <reaction evidence="14 15">
        <text>DNA(n) + a 2'-deoxyribonucleoside 5'-triphosphate = DNA(n+1) + diphosphate</text>
        <dbReference type="Rhea" id="RHEA:22508"/>
        <dbReference type="Rhea" id="RHEA-COMP:17339"/>
        <dbReference type="Rhea" id="RHEA-COMP:17340"/>
        <dbReference type="ChEBI" id="CHEBI:33019"/>
        <dbReference type="ChEBI" id="CHEBI:61560"/>
        <dbReference type="ChEBI" id="CHEBI:173112"/>
        <dbReference type="EC" id="2.7.7.49"/>
    </reaction>
</comment>
<evidence type="ECO:0000256" key="15">
    <source>
        <dbReference type="RuleBase" id="RU365061"/>
    </source>
</evidence>
<dbReference type="InterPro" id="IPR021891">
    <property type="entry name" value="Telomerase_RBD"/>
</dbReference>